<keyword evidence="4" id="KW-1185">Reference proteome</keyword>
<keyword evidence="2" id="KW-0472">Membrane</keyword>
<keyword evidence="2" id="KW-1133">Transmembrane helix</keyword>
<name>A0A074YSV3_AURSE</name>
<evidence type="ECO:0000256" key="2">
    <source>
        <dbReference type="SAM" id="Phobius"/>
    </source>
</evidence>
<dbReference type="InParanoid" id="A0A074YSV3"/>
<feature type="transmembrane region" description="Helical" evidence="2">
    <location>
        <begin position="6"/>
        <end position="24"/>
    </location>
</feature>
<evidence type="ECO:0000313" key="3">
    <source>
        <dbReference type="EMBL" id="KEQ97167.1"/>
    </source>
</evidence>
<dbReference type="EMBL" id="KL584754">
    <property type="protein sequence ID" value="KEQ97167.1"/>
    <property type="molecule type" value="Genomic_DNA"/>
</dbReference>
<accession>A0A074YSV3</accession>
<dbReference type="HOGENOM" id="CLU_1610442_0_0_1"/>
<keyword evidence="2" id="KW-0812">Transmembrane</keyword>
<evidence type="ECO:0000256" key="1">
    <source>
        <dbReference type="SAM" id="MobiDB-lite"/>
    </source>
</evidence>
<protein>
    <submittedName>
        <fullName evidence="3">Uncharacterized protein</fullName>
    </submittedName>
</protein>
<gene>
    <name evidence="3" type="ORF">AUEXF2481DRAFT_37697</name>
</gene>
<proteinExistence type="predicted"/>
<dbReference type="RefSeq" id="XP_013345838.1">
    <property type="nucleotide sequence ID" value="XM_013490384.1"/>
</dbReference>
<sequence>MTSPAFVLRLVLTFISVSLIFLVSTSSPSFLRLFPSTTQDGITVRHHGFSHQRNSLSQFAKPTPKPRLALRSMNQMESCPPPVGLRALQFRFVRSDSDYPSDPNMSYRAITTGHRPRRRLLPSQSAAPFAPVPASRSLLLCCSGAWPSPSTPPPSPPWRSPPRLP</sequence>
<organism evidence="3 4">
    <name type="scientific">Aureobasidium subglaciale (strain EXF-2481)</name>
    <name type="common">Aureobasidium pullulans var. subglaciale</name>
    <dbReference type="NCBI Taxonomy" id="1043005"/>
    <lineage>
        <taxon>Eukaryota</taxon>
        <taxon>Fungi</taxon>
        <taxon>Dikarya</taxon>
        <taxon>Ascomycota</taxon>
        <taxon>Pezizomycotina</taxon>
        <taxon>Dothideomycetes</taxon>
        <taxon>Dothideomycetidae</taxon>
        <taxon>Dothideales</taxon>
        <taxon>Saccotheciaceae</taxon>
        <taxon>Aureobasidium</taxon>
    </lineage>
</organism>
<dbReference type="AlphaFoldDB" id="A0A074YSV3"/>
<reference evidence="3 4" key="1">
    <citation type="journal article" date="2014" name="BMC Genomics">
        <title>Genome sequencing of four Aureobasidium pullulans varieties: biotechnological potential, stress tolerance, and description of new species.</title>
        <authorList>
            <person name="Gostin Ar C."/>
            <person name="Ohm R.A."/>
            <person name="Kogej T."/>
            <person name="Sonjak S."/>
            <person name="Turk M."/>
            <person name="Zajc J."/>
            <person name="Zalar P."/>
            <person name="Grube M."/>
            <person name="Sun H."/>
            <person name="Han J."/>
            <person name="Sharma A."/>
            <person name="Chiniquy J."/>
            <person name="Ngan C.Y."/>
            <person name="Lipzen A."/>
            <person name="Barry K."/>
            <person name="Grigoriev I.V."/>
            <person name="Gunde-Cimerman N."/>
        </authorList>
    </citation>
    <scope>NUCLEOTIDE SEQUENCE [LARGE SCALE GENOMIC DNA]</scope>
    <source>
        <strain evidence="3 4">EXF-2481</strain>
    </source>
</reference>
<feature type="compositionally biased region" description="Pro residues" evidence="1">
    <location>
        <begin position="149"/>
        <end position="165"/>
    </location>
</feature>
<evidence type="ECO:0000313" key="4">
    <source>
        <dbReference type="Proteomes" id="UP000030641"/>
    </source>
</evidence>
<feature type="region of interest" description="Disordered" evidence="1">
    <location>
        <begin position="146"/>
        <end position="165"/>
    </location>
</feature>
<dbReference type="Proteomes" id="UP000030641">
    <property type="component" value="Unassembled WGS sequence"/>
</dbReference>
<dbReference type="GeneID" id="25365909"/>